<evidence type="ECO:0000256" key="2">
    <source>
        <dbReference type="SAM" id="MobiDB-lite"/>
    </source>
</evidence>
<accession>A5B0B5</accession>
<organism evidence="3">
    <name type="scientific">Vitis vinifera</name>
    <name type="common">Grape</name>
    <dbReference type="NCBI Taxonomy" id="29760"/>
    <lineage>
        <taxon>Eukaryota</taxon>
        <taxon>Viridiplantae</taxon>
        <taxon>Streptophyta</taxon>
        <taxon>Embryophyta</taxon>
        <taxon>Tracheophyta</taxon>
        <taxon>Spermatophyta</taxon>
        <taxon>Magnoliopsida</taxon>
        <taxon>eudicotyledons</taxon>
        <taxon>Gunneridae</taxon>
        <taxon>Pentapetalae</taxon>
        <taxon>rosids</taxon>
        <taxon>Vitales</taxon>
        <taxon>Vitaceae</taxon>
        <taxon>Viteae</taxon>
        <taxon>Vitis</taxon>
    </lineage>
</organism>
<gene>
    <name evidence="3" type="ORF">VITISV_028508</name>
</gene>
<sequence length="398" mass="43586">MGKSGGAYAYIIGRGRCSIGVVPKFYWTRPHLVDVGAFFPSTEQIVIEVPGHPELNFTTNVLIASNQVENASFVRLNKLFEIIASERNHQMLLSAQNRLAVIREPQPYVFLIIPRRPPKVVVLGEHFILRDLPFYEEERLEQWEKRRQKGKLRRASGENGRASSSAVCPPAEKNKKKLIVKATKASTPALELVSTSTPFASNSADSSAQASKGDSGSLRLDPSDSGTFPSKPEPKPIALGERHRKRLHEAIDMVPPPAKRACSERAWEELGKEVPPMLVPLLDATGPSSVPSVEKEVGLALGGASGGAAPIEECTLLFERLEVVEAMRAFVSHRLGGGEELRARLERVETDLATAQKVAIEEAEALKFVEGEREVIHAEADKLKKEGEIVEAKLKGAE</sequence>
<dbReference type="AlphaFoldDB" id="A5B0B5"/>
<evidence type="ECO:0000313" key="3">
    <source>
        <dbReference type="EMBL" id="CAN80648.1"/>
    </source>
</evidence>
<feature type="compositionally biased region" description="Low complexity" evidence="2">
    <location>
        <begin position="200"/>
        <end position="211"/>
    </location>
</feature>
<feature type="region of interest" description="Disordered" evidence="2">
    <location>
        <begin position="145"/>
        <end position="170"/>
    </location>
</feature>
<evidence type="ECO:0000256" key="1">
    <source>
        <dbReference type="SAM" id="Coils"/>
    </source>
</evidence>
<feature type="region of interest" description="Disordered" evidence="2">
    <location>
        <begin position="197"/>
        <end position="238"/>
    </location>
</feature>
<name>A5B0B5_VITVI</name>
<reference evidence="3" key="1">
    <citation type="journal article" date="2007" name="PLoS ONE">
        <title>The first genome sequence of an elite grapevine cultivar (Pinot noir Vitis vinifera L.): coping with a highly heterozygous genome.</title>
        <authorList>
            <person name="Velasco R."/>
            <person name="Zharkikh A."/>
            <person name="Troggio M."/>
            <person name="Cartwright D.A."/>
            <person name="Cestaro A."/>
            <person name="Pruss D."/>
            <person name="Pindo M."/>
            <person name="FitzGerald L.M."/>
            <person name="Vezzulli S."/>
            <person name="Reid J."/>
            <person name="Malacarne G."/>
            <person name="Iliev D."/>
            <person name="Coppola G."/>
            <person name="Wardell B."/>
            <person name="Micheletti D."/>
            <person name="Macalma T."/>
            <person name="Facci M."/>
            <person name="Mitchell J.T."/>
            <person name="Perazzolli M."/>
            <person name="Eldredge G."/>
            <person name="Gatto P."/>
            <person name="Oyzerski R."/>
            <person name="Moretto M."/>
            <person name="Gutin N."/>
            <person name="Stefanini M."/>
            <person name="Chen Y."/>
            <person name="Segala C."/>
            <person name="Davenport C."/>
            <person name="Dematte L."/>
            <person name="Mraz A."/>
            <person name="Battilana J."/>
            <person name="Stormo K."/>
            <person name="Costa F."/>
            <person name="Tao Q."/>
            <person name="Si-Ammour A."/>
            <person name="Harkins T."/>
            <person name="Lackey A."/>
            <person name="Perbost C."/>
            <person name="Taillon B."/>
            <person name="Stella A."/>
            <person name="Solovyev V."/>
            <person name="Fawcett J.A."/>
            <person name="Sterck L."/>
            <person name="Vandepoele K."/>
            <person name="Grando S.M."/>
            <person name="Toppo S."/>
            <person name="Moser C."/>
            <person name="Lanchbury J."/>
            <person name="Bogden R."/>
            <person name="Skolnick M."/>
            <person name="Sgaramella V."/>
            <person name="Bhatnagar S.K."/>
            <person name="Fontana P."/>
            <person name="Gutin A."/>
            <person name="Van de Peer Y."/>
            <person name="Salamini F."/>
            <person name="Viola R."/>
        </authorList>
    </citation>
    <scope>NUCLEOTIDE SEQUENCE</scope>
</reference>
<protein>
    <submittedName>
        <fullName evidence="3">Uncharacterized protein</fullName>
    </submittedName>
</protein>
<keyword evidence="1" id="KW-0175">Coiled coil</keyword>
<dbReference type="EMBL" id="AM442217">
    <property type="protein sequence ID" value="CAN80648.1"/>
    <property type="molecule type" value="Genomic_DNA"/>
</dbReference>
<proteinExistence type="predicted"/>
<feature type="coiled-coil region" evidence="1">
    <location>
        <begin position="338"/>
        <end position="386"/>
    </location>
</feature>